<evidence type="ECO:0000313" key="8">
    <source>
        <dbReference type="EMBL" id="MEO1771112.1"/>
    </source>
</evidence>
<dbReference type="InterPro" id="IPR011010">
    <property type="entry name" value="DNA_brk_join_enz"/>
</dbReference>
<keyword evidence="2" id="KW-0229">DNA integration</keyword>
<dbReference type="PROSITE" id="PS51898">
    <property type="entry name" value="TYR_RECOMBINASE"/>
    <property type="match status" value="1"/>
</dbReference>
<keyword evidence="4" id="KW-0233">DNA recombination</keyword>
<organism evidence="8 9">
    <name type="scientific">Candidatus Enterococcus ferrettii</name>
    <dbReference type="NCBI Taxonomy" id="2815324"/>
    <lineage>
        <taxon>Bacteria</taxon>
        <taxon>Bacillati</taxon>
        <taxon>Bacillota</taxon>
        <taxon>Bacilli</taxon>
        <taxon>Lactobacillales</taxon>
        <taxon>Enterococcaceae</taxon>
        <taxon>Enterococcus</taxon>
    </lineage>
</organism>
<reference evidence="8 9" key="1">
    <citation type="submission" date="2021-03" db="EMBL/GenBank/DDBJ databases">
        <authorList>
            <person name="Gilmore M.S."/>
            <person name="Schwartzman J."/>
            <person name="Van Tyne D."/>
            <person name="Martin M."/>
            <person name="Earl A.M."/>
            <person name="Manson A.L."/>
            <person name="Straub T."/>
            <person name="Salamzade R."/>
            <person name="Saavedra J."/>
            <person name="Lebreton F."/>
            <person name="Prichula J."/>
            <person name="Schaufler K."/>
            <person name="Gaca A."/>
            <person name="Sgardioli B."/>
            <person name="Wagenaar J."/>
            <person name="Strong T."/>
        </authorList>
    </citation>
    <scope>NUCLEOTIDE SEQUENCE [LARGE SCALE GENOMIC DNA]</scope>
    <source>
        <strain evidence="8 9">665A</strain>
    </source>
</reference>
<dbReference type="SUPFAM" id="SSF56349">
    <property type="entry name" value="DNA breaking-rejoining enzymes"/>
    <property type="match status" value="1"/>
</dbReference>
<proteinExistence type="inferred from homology"/>
<dbReference type="Pfam" id="PF14659">
    <property type="entry name" value="Phage_int_SAM_3"/>
    <property type="match status" value="1"/>
</dbReference>
<reference evidence="8 9" key="2">
    <citation type="submission" date="2024-02" db="EMBL/GenBank/DDBJ databases">
        <title>The Genome Sequence of Enterococcus sp. DIV0159.</title>
        <authorList>
            <person name="Earl A."/>
            <person name="Manson A."/>
            <person name="Gilmore M."/>
            <person name="Sanders J."/>
            <person name="Shea T."/>
            <person name="Howe W."/>
            <person name="Livny J."/>
            <person name="Cuomo C."/>
            <person name="Neafsey D."/>
            <person name="Birren B."/>
        </authorList>
    </citation>
    <scope>NUCLEOTIDE SEQUENCE [LARGE SCALE GENOMIC DNA]</scope>
    <source>
        <strain evidence="8 9">665A</strain>
    </source>
</reference>
<keyword evidence="3 5" id="KW-0238">DNA-binding</keyword>
<dbReference type="Gene3D" id="1.10.443.10">
    <property type="entry name" value="Intergrase catalytic core"/>
    <property type="match status" value="1"/>
</dbReference>
<dbReference type="InterPro" id="IPR002104">
    <property type="entry name" value="Integrase_catalytic"/>
</dbReference>
<comment type="similarity">
    <text evidence="1">Belongs to the 'phage' integrase family.</text>
</comment>
<gene>
    <name evidence="8" type="ORF">JZO67_003086</name>
</gene>
<feature type="domain" description="Tyr recombinase" evidence="6">
    <location>
        <begin position="168"/>
        <end position="361"/>
    </location>
</feature>
<dbReference type="Pfam" id="PF00589">
    <property type="entry name" value="Phage_integrase"/>
    <property type="match status" value="1"/>
</dbReference>
<protein>
    <recommendedName>
        <fullName evidence="10">Site-specific integrase</fullName>
    </recommendedName>
</protein>
<dbReference type="RefSeq" id="WP_347298900.1">
    <property type="nucleotide sequence ID" value="NZ_JAFREL020000002.1"/>
</dbReference>
<dbReference type="CDD" id="cd01189">
    <property type="entry name" value="INT_ICEBs1_C_like"/>
    <property type="match status" value="1"/>
</dbReference>
<feature type="domain" description="Core-binding (CB)" evidence="7">
    <location>
        <begin position="65"/>
        <end position="147"/>
    </location>
</feature>
<name>A0ABV0EUX7_9ENTE</name>
<evidence type="ECO:0000259" key="6">
    <source>
        <dbReference type="PROSITE" id="PS51898"/>
    </source>
</evidence>
<dbReference type="InterPro" id="IPR013762">
    <property type="entry name" value="Integrase-like_cat_sf"/>
</dbReference>
<dbReference type="PROSITE" id="PS51900">
    <property type="entry name" value="CB"/>
    <property type="match status" value="1"/>
</dbReference>
<dbReference type="EMBL" id="JAFREL020000002">
    <property type="protein sequence ID" value="MEO1771112.1"/>
    <property type="molecule type" value="Genomic_DNA"/>
</dbReference>
<dbReference type="PANTHER" id="PTHR30349:SF64">
    <property type="entry name" value="PROPHAGE INTEGRASE INTD-RELATED"/>
    <property type="match status" value="1"/>
</dbReference>
<evidence type="ECO:0000256" key="2">
    <source>
        <dbReference type="ARBA" id="ARBA00022908"/>
    </source>
</evidence>
<dbReference type="PANTHER" id="PTHR30349">
    <property type="entry name" value="PHAGE INTEGRASE-RELATED"/>
    <property type="match status" value="1"/>
</dbReference>
<evidence type="ECO:0000259" key="7">
    <source>
        <dbReference type="PROSITE" id="PS51900"/>
    </source>
</evidence>
<keyword evidence="9" id="KW-1185">Reference proteome</keyword>
<dbReference type="InterPro" id="IPR050090">
    <property type="entry name" value="Tyrosine_recombinase_XerCD"/>
</dbReference>
<evidence type="ECO:0000256" key="5">
    <source>
        <dbReference type="PROSITE-ProRule" id="PRU01248"/>
    </source>
</evidence>
<dbReference type="Gene3D" id="1.10.150.130">
    <property type="match status" value="1"/>
</dbReference>
<evidence type="ECO:0000313" key="9">
    <source>
        <dbReference type="Proteomes" id="UP000664357"/>
    </source>
</evidence>
<dbReference type="Proteomes" id="UP000664357">
    <property type="component" value="Unassembled WGS sequence"/>
</dbReference>
<dbReference type="InterPro" id="IPR044068">
    <property type="entry name" value="CB"/>
</dbReference>
<accession>A0ABV0EUX7</accession>
<dbReference type="InterPro" id="IPR004107">
    <property type="entry name" value="Integrase_SAM-like_N"/>
</dbReference>
<sequence length="368" mass="42703">MRRGENIYKRKDKRWEGRYPIGKRADGKTKYRSVYSRTLQGVRKKLYPLKMKYQLLQEKQGTACFSFQEWGMQWLQQVKQDVKESTYANYEHKLCHYVLSVIGEYSLNELDKETGIELLNSLQQRGLKASTIQVVFRIVKQCMNQAINQELLHVNPFTSVKLPKVEKRQQQALTKVEQKNLEEIAIEEETSKGLPTLLALHAGLRIGEAAALSWEDINFKTNTIHVRSTFQRVFSLLEEQKTKLIYTSSKTASSIRSIPMSKLLKKVLLKHKAKSSGRFIFSTAENPSEPRLLTYHFHKIRKKANLEQIHFHQLRHTFATRCIESQGDIKSVSQMMGHSSTQLTLDTYTSSFMEQKVQVVKQMEKAIS</sequence>
<evidence type="ECO:0000256" key="4">
    <source>
        <dbReference type="ARBA" id="ARBA00023172"/>
    </source>
</evidence>
<dbReference type="InterPro" id="IPR010998">
    <property type="entry name" value="Integrase_recombinase_N"/>
</dbReference>
<comment type="caution">
    <text evidence="8">The sequence shown here is derived from an EMBL/GenBank/DDBJ whole genome shotgun (WGS) entry which is preliminary data.</text>
</comment>
<evidence type="ECO:0000256" key="3">
    <source>
        <dbReference type="ARBA" id="ARBA00023125"/>
    </source>
</evidence>
<evidence type="ECO:0008006" key="10">
    <source>
        <dbReference type="Google" id="ProtNLM"/>
    </source>
</evidence>
<evidence type="ECO:0000256" key="1">
    <source>
        <dbReference type="ARBA" id="ARBA00008857"/>
    </source>
</evidence>